<evidence type="ECO:0000256" key="1">
    <source>
        <dbReference type="ARBA" id="ARBA00001947"/>
    </source>
</evidence>
<evidence type="ECO:0000256" key="7">
    <source>
        <dbReference type="SAM" id="MobiDB-lite"/>
    </source>
</evidence>
<keyword evidence="5" id="KW-0862">Zinc</keyword>
<dbReference type="InterPro" id="IPR024079">
    <property type="entry name" value="MetalloPept_cat_dom_sf"/>
</dbReference>
<dbReference type="PANTHER" id="PTHR11733:SF128">
    <property type="entry name" value="KELL BLOOD GROUP GLYCOPROTEIN"/>
    <property type="match status" value="1"/>
</dbReference>
<dbReference type="InterPro" id="IPR000718">
    <property type="entry name" value="Peptidase_M13"/>
</dbReference>
<dbReference type="Gene3D" id="3.40.390.10">
    <property type="entry name" value="Collagenase (Catalytic Domain)"/>
    <property type="match status" value="1"/>
</dbReference>
<reference evidence="12" key="1">
    <citation type="submission" date="2025-08" db="UniProtKB">
        <authorList>
            <consortium name="RefSeq"/>
        </authorList>
    </citation>
    <scope>IDENTIFICATION</scope>
</reference>
<keyword evidence="4" id="KW-0378">Hydrolase</keyword>
<dbReference type="PANTHER" id="PTHR11733">
    <property type="entry name" value="ZINC METALLOPROTEASE FAMILY M13 NEPRILYSIN-RELATED"/>
    <property type="match status" value="1"/>
</dbReference>
<dbReference type="KEGG" id="bspl:114842905"/>
<proteinExistence type="predicted"/>
<dbReference type="Pfam" id="PF01431">
    <property type="entry name" value="Peptidase_M13"/>
    <property type="match status" value="1"/>
</dbReference>
<evidence type="ECO:0000256" key="4">
    <source>
        <dbReference type="ARBA" id="ARBA00022801"/>
    </source>
</evidence>
<sequence length="809" mass="90306">MSPMELESDPSTQPTSETASEPPPLVLNPDPSGTQQHPHLQSEIQMSEAGLADNGVEHRHRAKPAWMNRWRLFLFILGLLFLCAAVLGLIYYRHQRNNQRNSQATPCLSPACLRASARLVASGDPSTQPCSYFSSRCGSGRLSPDRGGGQGARGLPGHPQVQSEKAALPERTGTGHEGGGGGLTERKLLHRKTVLLQYLREILESKDRLNGSAAEKAKAFYNSCLDTASVETAGVEPFLALIQKVGGWAVSGQWKQADFNSTLILLMRDYNTFPFFKLYMGTDPRDTANGTLKRYIQIDQPNLLIPIEWNSRTNKSQVKAQTLRPFLALCQRYLSFLGATAGSSMIHAGTFMSLSSELAVSAAPPRYRRARGQLSQRVSIRELQSRAPAVDWLRCLQAVFHPLRVAADDLVLVHNLPYIAHMSPIIGKWLNKHELSSSGPLQTYMVLNLLHTLIPALDARFYDTARNLSVALGNADKAAPRWKYCVLETGRGLDPVLTHLLGERVAHREAGELILYIFYSLTAKLRERQWTHQRTLQSVMEKIESLVPRLWIPKELHSEAELDLLFAKVVFEQINPLLDALPGSHVSCGLLCFQVSLNGSFFSNYVQLLSLWQSRRSKPLMEQTEKTDILSVSPFVLDNKLLIPMGMFPPPFFHPTYPRAMNYGGIGFLIAKDILHLLLPRIYSQSESVRAEGECVWANFLNLTEKDSRAGASQWKAQQEAWVQYSALQIALQAYHQSLKQHPADTSISGLSYTRLFFSSFSQISCDSDPEFMPLEPSFLITAVCSKFNMCPSSLQCLSKAQQRLLQNC</sequence>
<dbReference type="RefSeq" id="XP_028984779.1">
    <property type="nucleotide sequence ID" value="XM_029128946.2"/>
</dbReference>
<dbReference type="GO" id="GO:0004222">
    <property type="term" value="F:metalloendopeptidase activity"/>
    <property type="evidence" value="ECO:0007669"/>
    <property type="project" value="InterPro"/>
</dbReference>
<dbReference type="AlphaFoldDB" id="A0A6P7KW07"/>
<dbReference type="InterPro" id="IPR008753">
    <property type="entry name" value="Peptidase_M13_N"/>
</dbReference>
<dbReference type="SUPFAM" id="SSF55486">
    <property type="entry name" value="Metalloproteases ('zincins'), catalytic domain"/>
    <property type="match status" value="1"/>
</dbReference>
<evidence type="ECO:0000259" key="10">
    <source>
        <dbReference type="Pfam" id="PF05649"/>
    </source>
</evidence>
<dbReference type="GO" id="GO:0016485">
    <property type="term" value="P:protein processing"/>
    <property type="evidence" value="ECO:0007669"/>
    <property type="project" value="TreeGrafter"/>
</dbReference>
<keyword evidence="3" id="KW-0479">Metal-binding</keyword>
<feature type="compositionally biased region" description="Polar residues" evidence="7">
    <location>
        <begin position="31"/>
        <end position="41"/>
    </location>
</feature>
<name>A0A6P7KW07_BETSP</name>
<evidence type="ECO:0000256" key="8">
    <source>
        <dbReference type="SAM" id="Phobius"/>
    </source>
</evidence>
<dbReference type="InParanoid" id="A0A6P7KW07"/>
<evidence type="ECO:0000256" key="5">
    <source>
        <dbReference type="ARBA" id="ARBA00022833"/>
    </source>
</evidence>
<keyword evidence="6" id="KW-0482">Metalloprotease</keyword>
<evidence type="ECO:0000256" key="2">
    <source>
        <dbReference type="ARBA" id="ARBA00022670"/>
    </source>
</evidence>
<protein>
    <submittedName>
        <fullName evidence="12">Kell blood group glycoprotein isoform X1</fullName>
    </submittedName>
</protein>
<evidence type="ECO:0000259" key="9">
    <source>
        <dbReference type="Pfam" id="PF01431"/>
    </source>
</evidence>
<dbReference type="FunCoup" id="A0A6P7KW07">
    <property type="interactions" value="84"/>
</dbReference>
<dbReference type="GeneID" id="114842905"/>
<dbReference type="CTD" id="3792"/>
<evidence type="ECO:0000313" key="12">
    <source>
        <dbReference type="RefSeq" id="XP_028984779.1"/>
    </source>
</evidence>
<feature type="region of interest" description="Disordered" evidence="7">
    <location>
        <begin position="1"/>
        <end position="41"/>
    </location>
</feature>
<keyword evidence="8" id="KW-0472">Membrane</keyword>
<keyword evidence="11" id="KW-1185">Reference proteome</keyword>
<dbReference type="PROSITE" id="PS51885">
    <property type="entry name" value="NEPRILYSIN"/>
    <property type="match status" value="1"/>
</dbReference>
<keyword evidence="2" id="KW-0645">Protease</keyword>
<accession>A0A6P7KW07</accession>
<dbReference type="InterPro" id="IPR018497">
    <property type="entry name" value="Peptidase_M13_C"/>
</dbReference>
<feature type="domain" description="Peptidase M13 C-terminal" evidence="9">
    <location>
        <begin position="638"/>
        <end position="769"/>
    </location>
</feature>
<feature type="transmembrane region" description="Helical" evidence="8">
    <location>
        <begin position="72"/>
        <end position="92"/>
    </location>
</feature>
<evidence type="ECO:0000256" key="3">
    <source>
        <dbReference type="ARBA" id="ARBA00022723"/>
    </source>
</evidence>
<dbReference type="Proteomes" id="UP000515150">
    <property type="component" value="Chromosome 16"/>
</dbReference>
<gene>
    <name evidence="12" type="primary">kel</name>
</gene>
<feature type="compositionally biased region" description="Polar residues" evidence="7">
    <location>
        <begin position="9"/>
        <end position="19"/>
    </location>
</feature>
<dbReference type="InterPro" id="IPR042089">
    <property type="entry name" value="Peptidase_M13_dom_2"/>
</dbReference>
<feature type="domain" description="Peptidase M13 N-terminal" evidence="10">
    <location>
        <begin position="197"/>
        <end position="550"/>
    </location>
</feature>
<organism evidence="11 12">
    <name type="scientific">Betta splendens</name>
    <name type="common">Siamese fighting fish</name>
    <dbReference type="NCBI Taxonomy" id="158456"/>
    <lineage>
        <taxon>Eukaryota</taxon>
        <taxon>Metazoa</taxon>
        <taxon>Chordata</taxon>
        <taxon>Craniata</taxon>
        <taxon>Vertebrata</taxon>
        <taxon>Euteleostomi</taxon>
        <taxon>Actinopterygii</taxon>
        <taxon>Neopterygii</taxon>
        <taxon>Teleostei</taxon>
        <taxon>Neoteleostei</taxon>
        <taxon>Acanthomorphata</taxon>
        <taxon>Anabantaria</taxon>
        <taxon>Anabantiformes</taxon>
        <taxon>Anabantoidei</taxon>
        <taxon>Osphronemidae</taxon>
        <taxon>Betta</taxon>
    </lineage>
</organism>
<keyword evidence="8" id="KW-1133">Transmembrane helix</keyword>
<evidence type="ECO:0000313" key="11">
    <source>
        <dbReference type="Proteomes" id="UP000515150"/>
    </source>
</evidence>
<dbReference type="Gene3D" id="1.10.1380.10">
    <property type="entry name" value="Neutral endopeptidase , domain2"/>
    <property type="match status" value="1"/>
</dbReference>
<dbReference type="GO" id="GO:0046872">
    <property type="term" value="F:metal ion binding"/>
    <property type="evidence" value="ECO:0007669"/>
    <property type="project" value="UniProtKB-KW"/>
</dbReference>
<dbReference type="Pfam" id="PF05649">
    <property type="entry name" value="Peptidase_M13_N"/>
    <property type="match status" value="1"/>
</dbReference>
<evidence type="ECO:0000256" key="6">
    <source>
        <dbReference type="ARBA" id="ARBA00023049"/>
    </source>
</evidence>
<dbReference type="OrthoDB" id="6475849at2759"/>
<keyword evidence="8" id="KW-0812">Transmembrane</keyword>
<feature type="region of interest" description="Disordered" evidence="7">
    <location>
        <begin position="141"/>
        <end position="184"/>
    </location>
</feature>
<comment type="cofactor">
    <cofactor evidence="1">
        <name>Zn(2+)</name>
        <dbReference type="ChEBI" id="CHEBI:29105"/>
    </cofactor>
</comment>
<dbReference type="GO" id="GO:0005886">
    <property type="term" value="C:plasma membrane"/>
    <property type="evidence" value="ECO:0007669"/>
    <property type="project" value="TreeGrafter"/>
</dbReference>